<sequence>MPSPSNASNAPSGGGQADSPPGKRKAAAHRRTRPVPLLLFAMALTIIIAIPLVVLGGWLLLVKYHETCFHFLEYPFIVIGTGLCIASAVGIVGAKKKERRLIGIYMISVFVLTVLLCSFFLFTGFVIQDGSPFSVKNATYREYRLQTYSLWFRSQVEDKRNWATMSKCLREKVRVCANLDRKYPSEASFRRADLTPPQSGCCKPPSACRFTFVHATMWNDTVRALATSDCGRWDNDQDILCYQCSSCRAGLLQNVKQVWTRAAYICLGVLIFLGLVQIVAWTGFMKGLWDGVLYENNSPKAQTLPSNTMQGRAQSFTEVSS</sequence>
<evidence type="ECO:0000256" key="3">
    <source>
        <dbReference type="ARBA" id="ARBA00022692"/>
    </source>
</evidence>
<keyword evidence="9" id="KW-1185">Reference proteome</keyword>
<evidence type="ECO:0000256" key="7">
    <source>
        <dbReference type="SAM" id="Phobius"/>
    </source>
</evidence>
<dbReference type="Proteomes" id="UP000825935">
    <property type="component" value="Chromosome 25"/>
</dbReference>
<reference evidence="8" key="1">
    <citation type="submission" date="2021-08" db="EMBL/GenBank/DDBJ databases">
        <title>WGS assembly of Ceratopteris richardii.</title>
        <authorList>
            <person name="Marchant D.B."/>
            <person name="Chen G."/>
            <person name="Jenkins J."/>
            <person name="Shu S."/>
            <person name="Leebens-Mack J."/>
            <person name="Grimwood J."/>
            <person name="Schmutz J."/>
            <person name="Soltis P."/>
            <person name="Soltis D."/>
            <person name="Chen Z.-H."/>
        </authorList>
    </citation>
    <scope>NUCLEOTIDE SEQUENCE</scope>
    <source>
        <strain evidence="8">Whitten #5841</strain>
        <tissue evidence="8">Leaf</tissue>
    </source>
</reference>
<feature type="transmembrane region" description="Helical" evidence="7">
    <location>
        <begin position="262"/>
        <end position="284"/>
    </location>
</feature>
<comment type="subcellular location">
    <subcellularLocation>
        <location evidence="1">Membrane</location>
        <topology evidence="1">Multi-pass membrane protein</topology>
    </subcellularLocation>
</comment>
<keyword evidence="4 7" id="KW-1133">Transmembrane helix</keyword>
<dbReference type="GO" id="GO:0016020">
    <property type="term" value="C:membrane"/>
    <property type="evidence" value="ECO:0007669"/>
    <property type="project" value="UniProtKB-SubCell"/>
</dbReference>
<dbReference type="OMA" id="CGYKFKN"/>
<evidence type="ECO:0000313" key="9">
    <source>
        <dbReference type="Proteomes" id="UP000825935"/>
    </source>
</evidence>
<feature type="transmembrane region" description="Helical" evidence="7">
    <location>
        <begin position="104"/>
        <end position="127"/>
    </location>
</feature>
<organism evidence="8 9">
    <name type="scientific">Ceratopteris richardii</name>
    <name type="common">Triangle waterfern</name>
    <dbReference type="NCBI Taxonomy" id="49495"/>
    <lineage>
        <taxon>Eukaryota</taxon>
        <taxon>Viridiplantae</taxon>
        <taxon>Streptophyta</taxon>
        <taxon>Embryophyta</taxon>
        <taxon>Tracheophyta</taxon>
        <taxon>Polypodiopsida</taxon>
        <taxon>Polypodiidae</taxon>
        <taxon>Polypodiales</taxon>
        <taxon>Pteridineae</taxon>
        <taxon>Pteridaceae</taxon>
        <taxon>Parkerioideae</taxon>
        <taxon>Ceratopteris</taxon>
    </lineage>
</organism>
<dbReference type="AlphaFoldDB" id="A0A8T2RP06"/>
<proteinExistence type="inferred from homology"/>
<gene>
    <name evidence="8" type="ORF">KP509_25G029800</name>
</gene>
<dbReference type="InterPro" id="IPR044991">
    <property type="entry name" value="TET_plant"/>
</dbReference>
<comment type="similarity">
    <text evidence="2">Belongs to the tetraspanin (TM4SF) family.</text>
</comment>
<feature type="transmembrane region" description="Helical" evidence="7">
    <location>
        <begin position="37"/>
        <end position="62"/>
    </location>
</feature>
<dbReference type="OrthoDB" id="10375375at2759"/>
<evidence type="ECO:0000256" key="1">
    <source>
        <dbReference type="ARBA" id="ARBA00004141"/>
    </source>
</evidence>
<accession>A0A8T2RP06</accession>
<feature type="region of interest" description="Disordered" evidence="6">
    <location>
        <begin position="1"/>
        <end position="26"/>
    </location>
</feature>
<feature type="compositionally biased region" description="Low complexity" evidence="6">
    <location>
        <begin position="1"/>
        <end position="11"/>
    </location>
</feature>
<evidence type="ECO:0000313" key="8">
    <source>
        <dbReference type="EMBL" id="KAH7298162.1"/>
    </source>
</evidence>
<keyword evidence="3 7" id="KW-0812">Transmembrane</keyword>
<dbReference type="InterPro" id="IPR018499">
    <property type="entry name" value="Tetraspanin/Peripherin"/>
</dbReference>
<evidence type="ECO:0000256" key="2">
    <source>
        <dbReference type="ARBA" id="ARBA00006840"/>
    </source>
</evidence>
<evidence type="ECO:0000256" key="5">
    <source>
        <dbReference type="ARBA" id="ARBA00023136"/>
    </source>
</evidence>
<evidence type="ECO:0000256" key="4">
    <source>
        <dbReference type="ARBA" id="ARBA00022989"/>
    </source>
</evidence>
<name>A0A8T2RP06_CERRI</name>
<dbReference type="PANTHER" id="PTHR32191">
    <property type="entry name" value="TETRASPANIN-8-RELATED"/>
    <property type="match status" value="1"/>
</dbReference>
<dbReference type="EMBL" id="CM035430">
    <property type="protein sequence ID" value="KAH7298162.1"/>
    <property type="molecule type" value="Genomic_DNA"/>
</dbReference>
<comment type="caution">
    <text evidence="8">The sequence shown here is derived from an EMBL/GenBank/DDBJ whole genome shotgun (WGS) entry which is preliminary data.</text>
</comment>
<dbReference type="Pfam" id="PF00335">
    <property type="entry name" value="Tetraspanin"/>
    <property type="match status" value="1"/>
</dbReference>
<keyword evidence="5 7" id="KW-0472">Membrane</keyword>
<protein>
    <submittedName>
        <fullName evidence="8">Uncharacterized protein</fullName>
    </submittedName>
</protein>
<dbReference type="GO" id="GO:0009734">
    <property type="term" value="P:auxin-activated signaling pathway"/>
    <property type="evidence" value="ECO:0007669"/>
    <property type="project" value="InterPro"/>
</dbReference>
<evidence type="ECO:0000256" key="6">
    <source>
        <dbReference type="SAM" id="MobiDB-lite"/>
    </source>
</evidence>
<feature type="transmembrane region" description="Helical" evidence="7">
    <location>
        <begin position="74"/>
        <end position="92"/>
    </location>
</feature>